<keyword evidence="2" id="KW-1185">Reference proteome</keyword>
<comment type="caution">
    <text evidence="1">The sequence shown here is derived from an EMBL/GenBank/DDBJ whole genome shotgun (WGS) entry which is preliminary data.</text>
</comment>
<accession>A0A8J2J558</accession>
<dbReference type="EMBL" id="CAJVCH010019258">
    <property type="protein sequence ID" value="CAG7687285.1"/>
    <property type="molecule type" value="Genomic_DNA"/>
</dbReference>
<gene>
    <name evidence="1" type="ORF">AFUS01_LOCUS3222</name>
</gene>
<proteinExistence type="predicted"/>
<feature type="non-terminal residue" evidence="1">
    <location>
        <position position="67"/>
    </location>
</feature>
<evidence type="ECO:0000313" key="2">
    <source>
        <dbReference type="Proteomes" id="UP000708208"/>
    </source>
</evidence>
<protein>
    <submittedName>
        <fullName evidence="1">Uncharacterized protein</fullName>
    </submittedName>
</protein>
<evidence type="ECO:0000313" key="1">
    <source>
        <dbReference type="EMBL" id="CAG7687285.1"/>
    </source>
</evidence>
<sequence length="67" mass="7420">KIHPAFVLRLLTQAVTPEGTTRNFKALKPSPPKSPNPSVICMSHSCHFYSNSSDINSKLAPTFKCNY</sequence>
<name>A0A8J2J558_9HEXA</name>
<dbReference type="Proteomes" id="UP000708208">
    <property type="component" value="Unassembled WGS sequence"/>
</dbReference>
<organism evidence="1 2">
    <name type="scientific">Allacma fusca</name>
    <dbReference type="NCBI Taxonomy" id="39272"/>
    <lineage>
        <taxon>Eukaryota</taxon>
        <taxon>Metazoa</taxon>
        <taxon>Ecdysozoa</taxon>
        <taxon>Arthropoda</taxon>
        <taxon>Hexapoda</taxon>
        <taxon>Collembola</taxon>
        <taxon>Symphypleona</taxon>
        <taxon>Sminthuridae</taxon>
        <taxon>Allacma</taxon>
    </lineage>
</organism>
<reference evidence="1" key="1">
    <citation type="submission" date="2021-06" db="EMBL/GenBank/DDBJ databases">
        <authorList>
            <person name="Hodson N. C."/>
            <person name="Mongue J. A."/>
            <person name="Jaron S. K."/>
        </authorList>
    </citation>
    <scope>NUCLEOTIDE SEQUENCE</scope>
</reference>
<dbReference type="AlphaFoldDB" id="A0A8J2J558"/>